<dbReference type="AlphaFoldDB" id="A0A191WHE3"/>
<sequence length="344" mass="35034">MSTPRDGFDETDAAGGREPHEAAEAAEAAAVVPEPVAPAPVAPEPVVADDALAPTAVLEPLPADHQQTEVIRDGVAPVAPAEDAGAAAAVPPAEKPPVDSARRRTRRRWILAGVIVLVVVAVLVVADLLTRSAIEQRIADEAQASLPENVQGDVDVKIGGFSVLAQLLTGSLEQITADAPKLEVDGNPIDVHLVAHGVPVQEGGTIDLVEGTLTADAASVNALVEVPGVDGEIVFGDGTLGYTGQFELLGLAIPYSVTATAEAAGTSVLLTPVGVELGSGDRALVVENMPSLLRNPIDVCVAKYLPAGAQVDDVEITTGRATVSVTASDLPLGEESLQALGTCD</sequence>
<keyword evidence="2" id="KW-0472">Membrane</keyword>
<organism evidence="3 4">
    <name type="scientific">Agromyces aureus</name>
    <dbReference type="NCBI Taxonomy" id="453304"/>
    <lineage>
        <taxon>Bacteria</taxon>
        <taxon>Bacillati</taxon>
        <taxon>Actinomycetota</taxon>
        <taxon>Actinomycetes</taxon>
        <taxon>Micrococcales</taxon>
        <taxon>Microbacteriaceae</taxon>
        <taxon>Agromyces</taxon>
    </lineage>
</organism>
<accession>A0A191WHE3</accession>
<evidence type="ECO:0000256" key="2">
    <source>
        <dbReference type="SAM" id="Phobius"/>
    </source>
</evidence>
<feature type="compositionally biased region" description="Low complexity" evidence="1">
    <location>
        <begin position="25"/>
        <end position="34"/>
    </location>
</feature>
<dbReference type="Pfam" id="PF11209">
    <property type="entry name" value="LmeA"/>
    <property type="match status" value="1"/>
</dbReference>
<dbReference type="EMBL" id="CP013979">
    <property type="protein sequence ID" value="ANJ27593.1"/>
    <property type="molecule type" value="Genomic_DNA"/>
</dbReference>
<name>A0A191WHE3_9MICO</name>
<proteinExistence type="predicted"/>
<feature type="region of interest" description="Disordered" evidence="1">
    <location>
        <begin position="1"/>
        <end position="42"/>
    </location>
</feature>
<evidence type="ECO:0000313" key="4">
    <source>
        <dbReference type="Proteomes" id="UP000078437"/>
    </source>
</evidence>
<reference evidence="4" key="2">
    <citation type="submission" date="2016-01" db="EMBL/GenBank/DDBJ databases">
        <title>Complete genome sequence of Agromyces aureus AR33T and comparison with related organisms.</title>
        <authorList>
            <person name="Corretto E."/>
            <person name="Antonielli L."/>
            <person name="Sessitsch A."/>
            <person name="Brader G."/>
        </authorList>
    </citation>
    <scope>NUCLEOTIDE SEQUENCE [LARGE SCALE GENOMIC DNA]</scope>
    <source>
        <strain evidence="4">AR33</strain>
    </source>
</reference>
<evidence type="ECO:0008006" key="5">
    <source>
        <dbReference type="Google" id="ProtNLM"/>
    </source>
</evidence>
<dbReference type="Proteomes" id="UP000078437">
    <property type="component" value="Chromosome"/>
</dbReference>
<keyword evidence="2" id="KW-1133">Transmembrane helix</keyword>
<dbReference type="STRING" id="453304.ATC03_13625"/>
<dbReference type="RefSeq" id="WP_084003499.1">
    <property type="nucleotide sequence ID" value="NZ_CP013979.1"/>
</dbReference>
<protein>
    <recommendedName>
        <fullName evidence="5">DUF2993 domain-containing protein</fullName>
    </recommendedName>
</protein>
<keyword evidence="4" id="KW-1185">Reference proteome</keyword>
<feature type="transmembrane region" description="Helical" evidence="2">
    <location>
        <begin position="109"/>
        <end position="129"/>
    </location>
</feature>
<dbReference type="KEGG" id="agy:ATC03_13625"/>
<gene>
    <name evidence="3" type="ORF">ATC03_13625</name>
</gene>
<evidence type="ECO:0000313" key="3">
    <source>
        <dbReference type="EMBL" id="ANJ27593.1"/>
    </source>
</evidence>
<keyword evidence="2" id="KW-0812">Transmembrane</keyword>
<dbReference type="InterPro" id="IPR021373">
    <property type="entry name" value="DUF2993"/>
</dbReference>
<evidence type="ECO:0000256" key="1">
    <source>
        <dbReference type="SAM" id="MobiDB-lite"/>
    </source>
</evidence>
<reference evidence="3 4" key="1">
    <citation type="journal article" date="2016" name="Int. J. Syst. Evol. Microbiol.">
        <title>Agromyces aureus sp. nov., isolated from the rhizosphere of Salix caprea L. grown in a heavy-metal-contaminated soil.</title>
        <authorList>
            <person name="Corretto E."/>
            <person name="Antonielli L."/>
            <person name="Sessitsch A."/>
            <person name="Compant S."/>
            <person name="Gorfer M."/>
            <person name="Kuffner M."/>
            <person name="Brader G."/>
        </authorList>
    </citation>
    <scope>NUCLEOTIDE SEQUENCE [LARGE SCALE GENOMIC DNA]</scope>
    <source>
        <strain evidence="3 4">AR33</strain>
    </source>
</reference>
<dbReference type="OrthoDB" id="5116168at2"/>